<dbReference type="Proteomes" id="UP000325785">
    <property type="component" value="Chromosome"/>
</dbReference>
<dbReference type="Proteomes" id="UP000051401">
    <property type="component" value="Unassembled WGS sequence"/>
</dbReference>
<sequence length="157" mass="16733">MYKYSRIPVCLLAAAFFLPIQPAQAETTVSIDVVREVDSAEGDSELQPVETAVPGEPLIYRIRLENTDPVPATSVGLSLPLDDSLAIDPQSVSAETDIGVTFSVDGGESFEAFETLSVEDGGTTRQAQATDLTHMRIEIAEVGAESTIAVSYDAVVR</sequence>
<reference evidence="2 4" key="1">
    <citation type="submission" date="2015-04" db="EMBL/GenBank/DDBJ databases">
        <title>The draft genome sequence of Roseovarius indicus B108T.</title>
        <authorList>
            <person name="Li G."/>
            <person name="Lai Q."/>
            <person name="Shao Z."/>
            <person name="Yan P."/>
        </authorList>
    </citation>
    <scope>NUCLEOTIDE SEQUENCE [LARGE SCALE GENOMIC DNA]</scope>
    <source>
        <strain evidence="2 4">B108</strain>
    </source>
</reference>
<evidence type="ECO:0000313" key="3">
    <source>
        <dbReference type="EMBL" id="QEW25429.1"/>
    </source>
</evidence>
<evidence type="ECO:0000313" key="4">
    <source>
        <dbReference type="Proteomes" id="UP000051401"/>
    </source>
</evidence>
<dbReference type="InterPro" id="IPR047589">
    <property type="entry name" value="DUF11_rpt"/>
</dbReference>
<evidence type="ECO:0000313" key="2">
    <source>
        <dbReference type="EMBL" id="KRS18452.1"/>
    </source>
</evidence>
<name>A0A0T5PBR9_9RHOB</name>
<proteinExistence type="predicted"/>
<dbReference type="RefSeq" id="WP_057814484.1">
    <property type="nucleotide sequence ID" value="NZ_CP031598.1"/>
</dbReference>
<gene>
    <name evidence="3" type="ORF">RIdsm_01215</name>
    <name evidence="2" type="ORF">XM52_06420</name>
</gene>
<organism evidence="2 4">
    <name type="scientific">Roseovarius indicus</name>
    <dbReference type="NCBI Taxonomy" id="540747"/>
    <lineage>
        <taxon>Bacteria</taxon>
        <taxon>Pseudomonadati</taxon>
        <taxon>Pseudomonadota</taxon>
        <taxon>Alphaproteobacteria</taxon>
        <taxon>Rhodobacterales</taxon>
        <taxon>Roseobacteraceae</taxon>
        <taxon>Roseovarius</taxon>
    </lineage>
</organism>
<accession>A0A0T5PBR9</accession>
<protein>
    <recommendedName>
        <fullName evidence="6">DUF11 domain-containing protein</fullName>
    </recommendedName>
</protein>
<keyword evidence="4" id="KW-1185">Reference proteome</keyword>
<reference evidence="3 5" key="2">
    <citation type="submission" date="2018-08" db="EMBL/GenBank/DDBJ databases">
        <title>Genetic Globetrotter - A new plasmid hitch-hiking vast phylogenetic and geographic distances.</title>
        <authorList>
            <person name="Vollmers J."/>
            <person name="Petersen J."/>
        </authorList>
    </citation>
    <scope>NUCLEOTIDE SEQUENCE [LARGE SCALE GENOMIC DNA]</scope>
    <source>
        <strain evidence="3 5">DSM 26383</strain>
    </source>
</reference>
<dbReference type="EMBL" id="LAXI01000003">
    <property type="protein sequence ID" value="KRS18452.1"/>
    <property type="molecule type" value="Genomic_DNA"/>
</dbReference>
<dbReference type="KEGG" id="rid:RIdsm_01215"/>
<dbReference type="AlphaFoldDB" id="A0A0T5PBR9"/>
<feature type="chain" id="PRO_5010437567" description="DUF11 domain-containing protein" evidence="1">
    <location>
        <begin position="26"/>
        <end position="157"/>
    </location>
</feature>
<evidence type="ECO:0008006" key="6">
    <source>
        <dbReference type="Google" id="ProtNLM"/>
    </source>
</evidence>
<dbReference type="EMBL" id="CP031598">
    <property type="protein sequence ID" value="QEW25429.1"/>
    <property type="molecule type" value="Genomic_DNA"/>
</dbReference>
<keyword evidence="1" id="KW-0732">Signal</keyword>
<evidence type="ECO:0000256" key="1">
    <source>
        <dbReference type="SAM" id="SignalP"/>
    </source>
</evidence>
<dbReference type="PATRIC" id="fig|540747.5.peg.3644"/>
<dbReference type="STRING" id="540747.SAMN04488031_104331"/>
<feature type="signal peptide" evidence="1">
    <location>
        <begin position="1"/>
        <end position="25"/>
    </location>
</feature>
<evidence type="ECO:0000313" key="5">
    <source>
        <dbReference type="Proteomes" id="UP000325785"/>
    </source>
</evidence>
<dbReference type="NCBIfam" id="TIGR01451">
    <property type="entry name" value="B_ant_repeat"/>
    <property type="match status" value="1"/>
</dbReference>